<dbReference type="EMBL" id="LYRP01000048">
    <property type="protein sequence ID" value="OAT75249.1"/>
    <property type="molecule type" value="Genomic_DNA"/>
</dbReference>
<keyword evidence="1" id="KW-1133">Transmembrane helix</keyword>
<reference evidence="4" key="1">
    <citation type="submission" date="2016-05" db="EMBL/GenBank/DDBJ databases">
        <authorList>
            <person name="Behera P."/>
            <person name="Vaishampayan P."/>
            <person name="Singh N."/>
            <person name="Raina V."/>
            <person name="Suar M."/>
            <person name="Pattnaik A."/>
            <person name="Rastogi G."/>
        </authorList>
    </citation>
    <scope>NUCLEOTIDE SEQUENCE [LARGE SCALE GENOMIC DNA]</scope>
    <source>
        <strain evidence="4">MP23</strain>
    </source>
</reference>
<comment type="caution">
    <text evidence="3">The sequence shown here is derived from an EMBL/GenBank/DDBJ whole genome shotgun (WGS) entry which is preliminary data.</text>
</comment>
<dbReference type="PANTHER" id="PTHR45856:SF24">
    <property type="entry name" value="FUNGAL LIPASE-LIKE DOMAIN-CONTAINING PROTEIN"/>
    <property type="match status" value="1"/>
</dbReference>
<dbReference type="PANTHER" id="PTHR45856">
    <property type="entry name" value="ALPHA/BETA-HYDROLASES SUPERFAMILY PROTEIN"/>
    <property type="match status" value="1"/>
</dbReference>
<dbReference type="SUPFAM" id="SSF53474">
    <property type="entry name" value="alpha/beta-Hydrolases"/>
    <property type="match status" value="1"/>
</dbReference>
<protein>
    <recommendedName>
        <fullName evidence="2">Fungal lipase-type domain-containing protein</fullName>
    </recommendedName>
</protein>
<dbReference type="InterPro" id="IPR051218">
    <property type="entry name" value="Sec_MonoDiacylglyc_Lipase"/>
</dbReference>
<dbReference type="InterPro" id="IPR002921">
    <property type="entry name" value="Fungal_lipase-type"/>
</dbReference>
<dbReference type="OrthoDB" id="5522031at2"/>
<dbReference type="InterPro" id="IPR029058">
    <property type="entry name" value="AB_hydrolase_fold"/>
</dbReference>
<evidence type="ECO:0000259" key="2">
    <source>
        <dbReference type="Pfam" id="PF01764"/>
    </source>
</evidence>
<keyword evidence="4" id="KW-1185">Reference proteome</keyword>
<feature type="transmembrane region" description="Helical" evidence="1">
    <location>
        <begin position="97"/>
        <end position="119"/>
    </location>
</feature>
<evidence type="ECO:0000313" key="3">
    <source>
        <dbReference type="EMBL" id="OAT75249.1"/>
    </source>
</evidence>
<evidence type="ECO:0000256" key="1">
    <source>
        <dbReference type="SAM" id="Phobius"/>
    </source>
</evidence>
<sequence>MNRWEDFAFNEIHTLIRALNITQNNPLNVNAPELRYLAALFAEMSYHLVPEWEVDKHKRAKLYRVPSEGYQILVDQGIRGSENVFEAFIDAELPKPFIASSAGIVVVGVVIDGIMFIGFRGTALLFDWKVNLRAELVRVDSAHRVTKYHWFDHCHIEDKKIISGGLHSGFAEEAVRITKRIFDAIPEADRSSIEHVVLAGHSLGGAVAAVSKSLITQWPATACIFGAPRYADAGFYLNCFDNYPIQIRRLGDLVPTVPPRSYGFCDHPNEFATNGEEYIDTSLNSWLVSDLCNWTRFLSTKTAAHSMENYRTEIGKAIGSQFADKPLTKAVKITKRHI</sequence>
<dbReference type="Proteomes" id="UP000078225">
    <property type="component" value="Unassembled WGS sequence"/>
</dbReference>
<feature type="domain" description="Fungal lipase-type" evidence="2">
    <location>
        <begin position="116"/>
        <end position="260"/>
    </location>
</feature>
<dbReference type="GO" id="GO:0006629">
    <property type="term" value="P:lipid metabolic process"/>
    <property type="evidence" value="ECO:0007669"/>
    <property type="project" value="InterPro"/>
</dbReference>
<dbReference type="AlphaFoldDB" id="A0A1B7KYQ6"/>
<dbReference type="RefSeq" id="WP_064600784.1">
    <property type="nucleotide sequence ID" value="NZ_LYRP01000048.1"/>
</dbReference>
<dbReference type="Gene3D" id="3.40.50.1820">
    <property type="entry name" value="alpha/beta hydrolase"/>
    <property type="match status" value="1"/>
</dbReference>
<gene>
    <name evidence="3" type="ORF">A9B99_15330</name>
</gene>
<keyword evidence="1" id="KW-0472">Membrane</keyword>
<name>A0A1B7KYQ6_9ENTR</name>
<organism evidence="3 4">
    <name type="scientific">Mangrovibacter phragmitis</name>
    <dbReference type="NCBI Taxonomy" id="1691903"/>
    <lineage>
        <taxon>Bacteria</taxon>
        <taxon>Pseudomonadati</taxon>
        <taxon>Pseudomonadota</taxon>
        <taxon>Gammaproteobacteria</taxon>
        <taxon>Enterobacterales</taxon>
        <taxon>Enterobacteriaceae</taxon>
        <taxon>Mangrovibacter</taxon>
    </lineage>
</organism>
<dbReference type="Pfam" id="PF01764">
    <property type="entry name" value="Lipase_3"/>
    <property type="match status" value="1"/>
</dbReference>
<keyword evidence="1" id="KW-0812">Transmembrane</keyword>
<accession>A0A1B7KYQ6</accession>
<evidence type="ECO:0000313" key="4">
    <source>
        <dbReference type="Proteomes" id="UP000078225"/>
    </source>
</evidence>
<proteinExistence type="predicted"/>